<dbReference type="eggNOG" id="KOG1549">
    <property type="taxonomic scope" value="Eukaryota"/>
</dbReference>
<reference evidence="3 4" key="1">
    <citation type="journal article" date="2008" name="Nature">
        <title>The Trichoplax genome and the nature of placozoans.</title>
        <authorList>
            <person name="Srivastava M."/>
            <person name="Begovic E."/>
            <person name="Chapman J."/>
            <person name="Putnam N.H."/>
            <person name="Hellsten U."/>
            <person name="Kawashima T."/>
            <person name="Kuo A."/>
            <person name="Mitros T."/>
            <person name="Salamov A."/>
            <person name="Carpenter M.L."/>
            <person name="Signorovitch A.Y."/>
            <person name="Moreno M.A."/>
            <person name="Kamm K."/>
            <person name="Grimwood J."/>
            <person name="Schmutz J."/>
            <person name="Shapiro H."/>
            <person name="Grigoriev I.V."/>
            <person name="Buss L.W."/>
            <person name="Schierwater B."/>
            <person name="Dellaporta S.L."/>
            <person name="Rokhsar D.S."/>
        </authorList>
    </citation>
    <scope>NUCLEOTIDE SEQUENCE [LARGE SCALE GENOMIC DNA]</scope>
    <source>
        <strain evidence="3 4">Grell-BS-1999</strain>
    </source>
</reference>
<evidence type="ECO:0000313" key="4">
    <source>
        <dbReference type="Proteomes" id="UP000009022"/>
    </source>
</evidence>
<dbReference type="PANTHER" id="PTHR43092">
    <property type="entry name" value="L-CYSTEINE DESULFHYDRASE"/>
    <property type="match status" value="1"/>
</dbReference>
<dbReference type="STRING" id="10228.B3RUW7"/>
<dbReference type="GO" id="GO:1903257">
    <property type="term" value="P:selenoneine biosynthetic process"/>
    <property type="evidence" value="ECO:0000318"/>
    <property type="project" value="GO_Central"/>
</dbReference>
<dbReference type="OrthoDB" id="5978656at2759"/>
<evidence type="ECO:0000259" key="2">
    <source>
        <dbReference type="Pfam" id="PF00266"/>
    </source>
</evidence>
<keyword evidence="1" id="KW-0663">Pyridoxal phosphate</keyword>
<dbReference type="Gene3D" id="3.40.640.10">
    <property type="entry name" value="Type I PLP-dependent aspartate aminotransferase-like (Major domain)"/>
    <property type="match status" value="1"/>
</dbReference>
<dbReference type="InParanoid" id="B3RUW7"/>
<keyword evidence="4" id="KW-1185">Reference proteome</keyword>
<dbReference type="Proteomes" id="UP000009022">
    <property type="component" value="Unassembled WGS sequence"/>
</dbReference>
<dbReference type="Pfam" id="PF00266">
    <property type="entry name" value="Aminotran_5"/>
    <property type="match status" value="1"/>
</dbReference>
<name>B3RUW7_TRIAD</name>
<dbReference type="RefSeq" id="XP_002111932.1">
    <property type="nucleotide sequence ID" value="XM_002111896.1"/>
</dbReference>
<dbReference type="PANTHER" id="PTHR43092:SF4">
    <property type="entry name" value="AMINOTRANSFERASE CLASS V DOMAIN-CONTAINING PROTEIN"/>
    <property type="match status" value="1"/>
</dbReference>
<dbReference type="InterPro" id="IPR000192">
    <property type="entry name" value="Aminotrans_V_dom"/>
</dbReference>
<proteinExistence type="predicted"/>
<dbReference type="GeneID" id="6753145"/>
<evidence type="ECO:0000256" key="1">
    <source>
        <dbReference type="ARBA" id="ARBA00022898"/>
    </source>
</evidence>
<dbReference type="PhylomeDB" id="B3RUW7"/>
<dbReference type="AlphaFoldDB" id="B3RUW7"/>
<dbReference type="InterPro" id="IPR015424">
    <property type="entry name" value="PyrdxlP-dep_Trfase"/>
</dbReference>
<dbReference type="KEGG" id="tad:TRIADDRAFT_55440"/>
<dbReference type="CTD" id="6753145"/>
<protein>
    <recommendedName>
        <fullName evidence="2">Aminotransferase class V domain-containing protein</fullName>
    </recommendedName>
</protein>
<dbReference type="SUPFAM" id="SSF53383">
    <property type="entry name" value="PLP-dependent transferases"/>
    <property type="match status" value="1"/>
</dbReference>
<dbReference type="InterPro" id="IPR015421">
    <property type="entry name" value="PyrdxlP-dep_Trfase_major"/>
</dbReference>
<sequence>MDMYKPFTHEDGNEKQFGKEIRDCDFMYDPKMTFLNHGAFGGVPRPLFARRLQVLERIESNPDEFFEYLVLQTWQTAVAKVAGFVGSSPSNLTFIPNATSNGTIALQSLNLQQSDGILITNLTHESLRFSAAHFAKLTGAKLYCINFTFPLISKQDIIDKYQEMLNDTPAIKVAIIDHITSPTAVKMPIEELIKLCRTRNVKSIIDGAHAPGQVPLNLDDLQPDFYSGNMHKWGFTPRGCAIFWVHPELHDQGFQLEFFKQATRDYSPFIIAGAAVDYIDQIGGMARITEYNISLRDKAVQYILKEIKGTELLGIPEDLRSPFLTIFKIPECQSKYEKNKEGSLHLRKVLFVEHKVDVYIFALQNQLWCRFTTHIYNHFKDIIKMVEAIQKECS</sequence>
<feature type="domain" description="Aminotransferase class V" evidence="2">
    <location>
        <begin position="73"/>
        <end position="382"/>
    </location>
</feature>
<gene>
    <name evidence="3" type="ORF">TRIADDRAFT_55440</name>
</gene>
<evidence type="ECO:0000313" key="3">
    <source>
        <dbReference type="EMBL" id="EDV25899.1"/>
    </source>
</evidence>
<dbReference type="EMBL" id="DS985244">
    <property type="protein sequence ID" value="EDV25899.1"/>
    <property type="molecule type" value="Genomic_DNA"/>
</dbReference>
<dbReference type="HOGENOM" id="CLU_003433_3_0_1"/>
<dbReference type="GO" id="GO:1990411">
    <property type="term" value="F:hercynylcysteine sulfoxide lyase activity (ergothioneine-forming)"/>
    <property type="evidence" value="ECO:0000318"/>
    <property type="project" value="GO_Central"/>
</dbReference>
<dbReference type="OMA" id="TGNCHKW"/>
<organism evidence="3 4">
    <name type="scientific">Trichoplax adhaerens</name>
    <name type="common">Trichoplax reptans</name>
    <dbReference type="NCBI Taxonomy" id="10228"/>
    <lineage>
        <taxon>Eukaryota</taxon>
        <taxon>Metazoa</taxon>
        <taxon>Placozoa</taxon>
        <taxon>Uniplacotomia</taxon>
        <taxon>Trichoplacea</taxon>
        <taxon>Trichoplacidae</taxon>
        <taxon>Trichoplax</taxon>
    </lineage>
</organism>
<accession>B3RUW7</accession>